<dbReference type="EMBL" id="BTSX01000002">
    <property type="protein sequence ID" value="GMS85536.1"/>
    <property type="molecule type" value="Genomic_DNA"/>
</dbReference>
<comment type="caution">
    <text evidence="7">The sequence shown here is derived from an EMBL/GenBank/DDBJ whole genome shotgun (WGS) entry which is preliminary data.</text>
</comment>
<dbReference type="SUPFAM" id="SSF90123">
    <property type="entry name" value="ABC transporter transmembrane region"/>
    <property type="match status" value="1"/>
</dbReference>
<dbReference type="InterPro" id="IPR036640">
    <property type="entry name" value="ABC1_TM_sf"/>
</dbReference>
<dbReference type="GO" id="GO:0005524">
    <property type="term" value="F:ATP binding"/>
    <property type="evidence" value="ECO:0007669"/>
    <property type="project" value="InterPro"/>
</dbReference>
<feature type="non-terminal residue" evidence="7">
    <location>
        <position position="1"/>
    </location>
</feature>
<dbReference type="GO" id="GO:0140359">
    <property type="term" value="F:ABC-type transporter activity"/>
    <property type="evidence" value="ECO:0007669"/>
    <property type="project" value="InterPro"/>
</dbReference>
<evidence type="ECO:0000313" key="8">
    <source>
        <dbReference type="Proteomes" id="UP001432027"/>
    </source>
</evidence>
<feature type="transmembrane region" description="Helical" evidence="5">
    <location>
        <begin position="90"/>
        <end position="110"/>
    </location>
</feature>
<keyword evidence="2 5" id="KW-0812">Transmembrane</keyword>
<feature type="transmembrane region" description="Helical" evidence="5">
    <location>
        <begin position="12"/>
        <end position="32"/>
    </location>
</feature>
<evidence type="ECO:0000256" key="5">
    <source>
        <dbReference type="SAM" id="Phobius"/>
    </source>
</evidence>
<dbReference type="GO" id="GO:0005886">
    <property type="term" value="C:plasma membrane"/>
    <property type="evidence" value="ECO:0007669"/>
    <property type="project" value="TreeGrafter"/>
</dbReference>
<name>A0AAV5T1C0_9BILA</name>
<proteinExistence type="predicted"/>
<dbReference type="AlphaFoldDB" id="A0AAV5T1C0"/>
<dbReference type="PANTHER" id="PTHR24222">
    <property type="entry name" value="ABC TRANSPORTER B FAMILY"/>
    <property type="match status" value="1"/>
</dbReference>
<dbReference type="Gene3D" id="1.20.1560.10">
    <property type="entry name" value="ABC transporter type 1, transmembrane domain"/>
    <property type="match status" value="1"/>
</dbReference>
<evidence type="ECO:0000256" key="4">
    <source>
        <dbReference type="ARBA" id="ARBA00023136"/>
    </source>
</evidence>
<evidence type="ECO:0000313" key="7">
    <source>
        <dbReference type="EMBL" id="GMS85536.1"/>
    </source>
</evidence>
<gene>
    <name evidence="7" type="ORF">PENTCL1PPCAC_7711</name>
</gene>
<keyword evidence="3 5" id="KW-1133">Transmembrane helix</keyword>
<sequence length="173" mass="19515">QPVVNDTFLWSVWRWSALYVVGFCVGIVLEYVQHYLHTWATEQMMQRVRRKFISAVLARNSLDFDMSTGELSNRLSSHIDRMRDGLGDKLGMCVCCISTFIVSSTISFILDWQTTLLMAWAGPIYILNSILVPKLSEKSTIRALAISEEANGISEESILNVKTVASCNGQKQM</sequence>
<keyword evidence="4 5" id="KW-0472">Membrane</keyword>
<reference evidence="7" key="1">
    <citation type="submission" date="2023-10" db="EMBL/GenBank/DDBJ databases">
        <title>Genome assembly of Pristionchus species.</title>
        <authorList>
            <person name="Yoshida K."/>
            <person name="Sommer R.J."/>
        </authorList>
    </citation>
    <scope>NUCLEOTIDE SEQUENCE</scope>
    <source>
        <strain evidence="7">RS0144</strain>
    </source>
</reference>
<keyword evidence="8" id="KW-1185">Reference proteome</keyword>
<feature type="domain" description="ABC transmembrane type-1" evidence="6">
    <location>
        <begin position="1"/>
        <end position="173"/>
    </location>
</feature>
<dbReference type="Pfam" id="PF00664">
    <property type="entry name" value="ABC_membrane"/>
    <property type="match status" value="1"/>
</dbReference>
<feature type="transmembrane region" description="Helical" evidence="5">
    <location>
        <begin position="116"/>
        <end position="132"/>
    </location>
</feature>
<dbReference type="InterPro" id="IPR011527">
    <property type="entry name" value="ABC1_TM_dom"/>
</dbReference>
<dbReference type="PROSITE" id="PS50929">
    <property type="entry name" value="ABC_TM1F"/>
    <property type="match status" value="1"/>
</dbReference>
<evidence type="ECO:0000256" key="2">
    <source>
        <dbReference type="ARBA" id="ARBA00022692"/>
    </source>
</evidence>
<evidence type="ECO:0000256" key="3">
    <source>
        <dbReference type="ARBA" id="ARBA00022989"/>
    </source>
</evidence>
<evidence type="ECO:0000256" key="1">
    <source>
        <dbReference type="ARBA" id="ARBA00004141"/>
    </source>
</evidence>
<protein>
    <recommendedName>
        <fullName evidence="6">ABC transmembrane type-1 domain-containing protein</fullName>
    </recommendedName>
</protein>
<dbReference type="Proteomes" id="UP001432027">
    <property type="component" value="Unassembled WGS sequence"/>
</dbReference>
<comment type="subcellular location">
    <subcellularLocation>
        <location evidence="1">Membrane</location>
        <topology evidence="1">Multi-pass membrane protein</topology>
    </subcellularLocation>
</comment>
<organism evidence="7 8">
    <name type="scientific">Pristionchus entomophagus</name>
    <dbReference type="NCBI Taxonomy" id="358040"/>
    <lineage>
        <taxon>Eukaryota</taxon>
        <taxon>Metazoa</taxon>
        <taxon>Ecdysozoa</taxon>
        <taxon>Nematoda</taxon>
        <taxon>Chromadorea</taxon>
        <taxon>Rhabditida</taxon>
        <taxon>Rhabditina</taxon>
        <taxon>Diplogasteromorpha</taxon>
        <taxon>Diplogasteroidea</taxon>
        <taxon>Neodiplogasteridae</taxon>
        <taxon>Pristionchus</taxon>
    </lineage>
</organism>
<feature type="non-terminal residue" evidence="7">
    <location>
        <position position="173"/>
    </location>
</feature>
<dbReference type="InterPro" id="IPR039421">
    <property type="entry name" value="Type_1_exporter"/>
</dbReference>
<evidence type="ECO:0000259" key="6">
    <source>
        <dbReference type="PROSITE" id="PS50929"/>
    </source>
</evidence>
<accession>A0AAV5T1C0</accession>
<dbReference type="PANTHER" id="PTHR24222:SF76">
    <property type="entry name" value="MYCOBACTIN IMPORT ATP-BINDING_PERMEASE PROTEIN IRTB"/>
    <property type="match status" value="1"/>
</dbReference>